<dbReference type="PANTHER" id="PTHR13767:SF2">
    <property type="entry name" value="PSEUDOURIDYLATE SYNTHASE TRUB1"/>
    <property type="match status" value="1"/>
</dbReference>
<dbReference type="PANTHER" id="PTHR13767">
    <property type="entry name" value="TRNA-PSEUDOURIDINE SYNTHASE"/>
    <property type="match status" value="1"/>
</dbReference>
<evidence type="ECO:0000313" key="7">
    <source>
        <dbReference type="EMBL" id="ADI15606.1"/>
    </source>
</evidence>
<dbReference type="NCBIfam" id="TIGR00431">
    <property type="entry name" value="TruB"/>
    <property type="match status" value="1"/>
</dbReference>
<comment type="similarity">
    <text evidence="2 5">Belongs to the pseudouridine synthase TruB family. Type 1 subfamily.</text>
</comment>
<keyword evidence="4 5" id="KW-0413">Isomerase</keyword>
<dbReference type="Proteomes" id="UP000000379">
    <property type="component" value="Chromosome"/>
</dbReference>
<dbReference type="InterPro" id="IPR002501">
    <property type="entry name" value="PsdUridine_synth_N"/>
</dbReference>
<feature type="active site" description="Nucleophile" evidence="5">
    <location>
        <position position="37"/>
    </location>
</feature>
<dbReference type="CDD" id="cd02573">
    <property type="entry name" value="PseudoU_synth_EcTruB"/>
    <property type="match status" value="1"/>
</dbReference>
<accession>D7CTQ9</accession>
<name>D7CTQ9_TRURR</name>
<dbReference type="Gene3D" id="3.30.2350.10">
    <property type="entry name" value="Pseudouridine synthase"/>
    <property type="match status" value="1"/>
</dbReference>
<dbReference type="eggNOG" id="COG0130">
    <property type="taxonomic scope" value="Bacteria"/>
</dbReference>
<dbReference type="GO" id="GO:0160148">
    <property type="term" value="F:tRNA pseudouridine(55) synthase activity"/>
    <property type="evidence" value="ECO:0007669"/>
    <property type="project" value="UniProtKB-EC"/>
</dbReference>
<dbReference type="RefSeq" id="WP_013178967.1">
    <property type="nucleotide sequence ID" value="NC_014221.1"/>
</dbReference>
<reference evidence="7 8" key="2">
    <citation type="journal article" date="2011" name="Stand. Genomic Sci.">
        <title>Complete genome sequence of Truepera radiovictrix type strain (RQ-24).</title>
        <authorList>
            <person name="Ivanova N."/>
            <person name="Rohde C."/>
            <person name="Munk C."/>
            <person name="Nolan M."/>
            <person name="Lucas S."/>
            <person name="Del Rio T.G."/>
            <person name="Tice H."/>
            <person name="Deshpande S."/>
            <person name="Cheng J.F."/>
            <person name="Tapia R."/>
            <person name="Han C."/>
            <person name="Goodwin L."/>
            <person name="Pitluck S."/>
            <person name="Liolios K."/>
            <person name="Mavromatis K."/>
            <person name="Mikhailova N."/>
            <person name="Pati A."/>
            <person name="Chen A."/>
            <person name="Palaniappan K."/>
            <person name="Land M."/>
            <person name="Hauser L."/>
            <person name="Chang Y.J."/>
            <person name="Jeffries C.D."/>
            <person name="Brambilla E."/>
            <person name="Rohde M."/>
            <person name="Goker M."/>
            <person name="Tindall B.J."/>
            <person name="Woyke T."/>
            <person name="Bristow J."/>
            <person name="Eisen J.A."/>
            <person name="Markowitz V."/>
            <person name="Hugenholtz P."/>
            <person name="Kyrpides N.C."/>
            <person name="Klenk H.P."/>
            <person name="Lapidus A."/>
        </authorList>
    </citation>
    <scope>NUCLEOTIDE SEQUENCE [LARGE SCALE GENOMIC DNA]</scope>
    <source>
        <strain evidence="8">DSM 17093 / CIP 108686 / LMG 22925 / RQ-24</strain>
    </source>
</reference>
<evidence type="ECO:0000313" key="8">
    <source>
        <dbReference type="Proteomes" id="UP000000379"/>
    </source>
</evidence>
<sequence length="301" mass="31740">MPVYIVDKPLGLTSHDVVAHARKALRTRQVGHAGTLDPLATGVLVLLTHEATKLSPFLSGSDKAYLAWVAFGASTPTLDTEGPISETGDASQLTAERVAAALPPFLALTEQRPPQYSAVKRGGVKGYEAARRGEALELGARPAGYRRLELLGFAPTRDALPSPVPATLPEPLGALPTALLKLEVRAGTYVRAFARDLGAALGVPAHLAGLVRTRAGRFSLADALPLTALGEAAGRPLADALPYPLLTLSQQEALRVRQGQPPALREALDVGARVGLVDPEGQLVAVAERQEGRLKLLRVWV</sequence>
<dbReference type="EMBL" id="CP002049">
    <property type="protein sequence ID" value="ADI15606.1"/>
    <property type="molecule type" value="Genomic_DNA"/>
</dbReference>
<evidence type="ECO:0000256" key="2">
    <source>
        <dbReference type="ARBA" id="ARBA00005642"/>
    </source>
</evidence>
<dbReference type="GO" id="GO:1990481">
    <property type="term" value="P:mRNA pseudouridine synthesis"/>
    <property type="evidence" value="ECO:0007669"/>
    <property type="project" value="TreeGrafter"/>
</dbReference>
<evidence type="ECO:0000256" key="4">
    <source>
        <dbReference type="ARBA" id="ARBA00023235"/>
    </source>
</evidence>
<feature type="domain" description="Pseudouridine synthase II N-terminal" evidence="6">
    <location>
        <begin position="22"/>
        <end position="156"/>
    </location>
</feature>
<dbReference type="Pfam" id="PF01509">
    <property type="entry name" value="TruB_N"/>
    <property type="match status" value="1"/>
</dbReference>
<comment type="function">
    <text evidence="5">Responsible for synthesis of pseudouridine from uracil-55 in the psi GC loop of transfer RNAs.</text>
</comment>
<keyword evidence="3 5" id="KW-0819">tRNA processing</keyword>
<evidence type="ECO:0000259" key="6">
    <source>
        <dbReference type="Pfam" id="PF01509"/>
    </source>
</evidence>
<evidence type="ECO:0000256" key="1">
    <source>
        <dbReference type="ARBA" id="ARBA00000385"/>
    </source>
</evidence>
<dbReference type="AlphaFoldDB" id="D7CTQ9"/>
<dbReference type="STRING" id="649638.Trad_2498"/>
<reference evidence="8" key="1">
    <citation type="submission" date="2010-05" db="EMBL/GenBank/DDBJ databases">
        <title>The complete genome of Truepera radiovictris DSM 17093.</title>
        <authorList>
            <consortium name="US DOE Joint Genome Institute (JGI-PGF)"/>
            <person name="Lucas S."/>
            <person name="Copeland A."/>
            <person name="Lapidus A."/>
            <person name="Glavina del Rio T."/>
            <person name="Dalin E."/>
            <person name="Tice H."/>
            <person name="Bruce D."/>
            <person name="Goodwin L."/>
            <person name="Pitluck S."/>
            <person name="Kyrpides N."/>
            <person name="Mavromatis K."/>
            <person name="Ovchinnikova G."/>
            <person name="Munk A.C."/>
            <person name="Detter J.C."/>
            <person name="Han C."/>
            <person name="Tapia R."/>
            <person name="Land M."/>
            <person name="Hauser L."/>
            <person name="Markowitz V."/>
            <person name="Cheng J.-F."/>
            <person name="Hugenholtz P."/>
            <person name="Woyke T."/>
            <person name="Wu D."/>
            <person name="Tindall B."/>
            <person name="Pomrenke H.G."/>
            <person name="Brambilla E."/>
            <person name="Klenk H.-P."/>
            <person name="Eisen J.A."/>
        </authorList>
    </citation>
    <scope>NUCLEOTIDE SEQUENCE [LARGE SCALE GENOMIC DNA]</scope>
    <source>
        <strain evidence="8">DSM 17093 / CIP 108686 / LMG 22925 / RQ-24</strain>
    </source>
</reference>
<dbReference type="OrthoDB" id="9802309at2"/>
<comment type="catalytic activity">
    <reaction evidence="1 5">
        <text>uridine(55) in tRNA = pseudouridine(55) in tRNA</text>
        <dbReference type="Rhea" id="RHEA:42532"/>
        <dbReference type="Rhea" id="RHEA-COMP:10101"/>
        <dbReference type="Rhea" id="RHEA-COMP:10102"/>
        <dbReference type="ChEBI" id="CHEBI:65314"/>
        <dbReference type="ChEBI" id="CHEBI:65315"/>
        <dbReference type="EC" id="5.4.99.25"/>
    </reaction>
</comment>
<dbReference type="HAMAP" id="MF_01080">
    <property type="entry name" value="TruB_bact"/>
    <property type="match status" value="1"/>
</dbReference>
<keyword evidence="8" id="KW-1185">Reference proteome</keyword>
<protein>
    <recommendedName>
        <fullName evidence="5">tRNA pseudouridine synthase B</fullName>
        <ecNumber evidence="5">5.4.99.25</ecNumber>
    </recommendedName>
    <alternativeName>
        <fullName evidence="5">tRNA pseudouridine(55) synthase</fullName>
        <shortName evidence="5">Psi55 synthase</shortName>
    </alternativeName>
    <alternativeName>
        <fullName evidence="5">tRNA pseudouridylate synthase</fullName>
    </alternativeName>
    <alternativeName>
        <fullName evidence="5">tRNA-uridine isomerase</fullName>
    </alternativeName>
</protein>
<evidence type="ECO:0000256" key="3">
    <source>
        <dbReference type="ARBA" id="ARBA00022694"/>
    </source>
</evidence>
<dbReference type="EC" id="5.4.99.25" evidence="5"/>
<dbReference type="KEGG" id="tra:Trad_2498"/>
<proteinExistence type="inferred from homology"/>
<dbReference type="GO" id="GO:0031119">
    <property type="term" value="P:tRNA pseudouridine synthesis"/>
    <property type="evidence" value="ECO:0007669"/>
    <property type="project" value="UniProtKB-UniRule"/>
</dbReference>
<dbReference type="HOGENOM" id="CLU_032087_0_2_0"/>
<organism evidence="7 8">
    <name type="scientific">Truepera radiovictrix (strain DSM 17093 / CIP 108686 / LMG 22925 / RQ-24)</name>
    <dbReference type="NCBI Taxonomy" id="649638"/>
    <lineage>
        <taxon>Bacteria</taxon>
        <taxon>Thermotogati</taxon>
        <taxon>Deinococcota</taxon>
        <taxon>Deinococci</taxon>
        <taxon>Trueperales</taxon>
        <taxon>Trueperaceae</taxon>
        <taxon>Truepera</taxon>
    </lineage>
</organism>
<dbReference type="InterPro" id="IPR014780">
    <property type="entry name" value="tRNA_psdUridine_synth_TruB"/>
</dbReference>
<evidence type="ECO:0000256" key="5">
    <source>
        <dbReference type="HAMAP-Rule" id="MF_01080"/>
    </source>
</evidence>
<gene>
    <name evidence="5" type="primary">truB</name>
    <name evidence="7" type="ordered locus">Trad_2498</name>
</gene>
<dbReference type="GO" id="GO:0003723">
    <property type="term" value="F:RNA binding"/>
    <property type="evidence" value="ECO:0007669"/>
    <property type="project" value="InterPro"/>
</dbReference>
<dbReference type="InterPro" id="IPR020103">
    <property type="entry name" value="PsdUridine_synth_cat_dom_sf"/>
</dbReference>
<dbReference type="SUPFAM" id="SSF55120">
    <property type="entry name" value="Pseudouridine synthase"/>
    <property type="match status" value="1"/>
</dbReference>